<organism evidence="2 3">
    <name type="scientific">Candidatus Seongchinamella marina</name>
    <dbReference type="NCBI Taxonomy" id="2518990"/>
    <lineage>
        <taxon>Bacteria</taxon>
        <taxon>Pseudomonadati</taxon>
        <taxon>Pseudomonadota</taxon>
        <taxon>Gammaproteobacteria</taxon>
        <taxon>Cellvibrionales</taxon>
        <taxon>Halieaceae</taxon>
        <taxon>Seongchinamella</taxon>
    </lineage>
</organism>
<keyword evidence="2" id="KW-0503">Monooxygenase</keyword>
<dbReference type="EMBL" id="SHNP01000008">
    <property type="protein sequence ID" value="MCX2975497.1"/>
    <property type="molecule type" value="Genomic_DNA"/>
</dbReference>
<name>A0ABT3T1U2_9GAMM</name>
<evidence type="ECO:0000313" key="3">
    <source>
        <dbReference type="Proteomes" id="UP001143307"/>
    </source>
</evidence>
<dbReference type="RefSeq" id="WP_279254136.1">
    <property type="nucleotide sequence ID" value="NZ_SHNP01000008.1"/>
</dbReference>
<accession>A0ABT3T1U2</accession>
<comment type="caution">
    <text evidence="2">The sequence shown here is derived from an EMBL/GenBank/DDBJ whole genome shotgun (WGS) entry which is preliminary data.</text>
</comment>
<proteinExistence type="inferred from homology"/>
<dbReference type="Proteomes" id="UP001143307">
    <property type="component" value="Unassembled WGS sequence"/>
</dbReference>
<dbReference type="InterPro" id="IPR036889">
    <property type="entry name" value="mOase_MmoB_DmpM_sf"/>
</dbReference>
<dbReference type="SUPFAM" id="SSF56029">
    <property type="entry name" value="Monooxygenase (hydroxylase) regulatory protein"/>
    <property type="match status" value="1"/>
</dbReference>
<keyword evidence="3" id="KW-1185">Reference proteome</keyword>
<evidence type="ECO:0000256" key="1">
    <source>
        <dbReference type="ARBA" id="ARBA00006313"/>
    </source>
</evidence>
<reference evidence="2" key="1">
    <citation type="submission" date="2019-02" db="EMBL/GenBank/DDBJ databases">
        <authorList>
            <person name="Li S.-H."/>
        </authorList>
    </citation>
    <scope>NUCLEOTIDE SEQUENCE</scope>
    <source>
        <strain evidence="2">IMCC8485</strain>
    </source>
</reference>
<dbReference type="InterPro" id="IPR003454">
    <property type="entry name" value="MOase_MmoB_DmpM"/>
</dbReference>
<keyword evidence="2" id="KW-0560">Oxidoreductase</keyword>
<comment type="similarity">
    <text evidence="1">Belongs to the TmoD/XamoD family.</text>
</comment>
<sequence>MSNKSETDKLLHNNNVGPIVRAGEVAEAVAEAAIIDNPEKEVTVEANGAYSRIYAESELIVTRETLQEELGRDFKMNELEINLASFAGRIEVTEDQARFYYTTTL</sequence>
<gene>
    <name evidence="2" type="ORF">EYC87_18100</name>
</gene>
<evidence type="ECO:0000313" key="2">
    <source>
        <dbReference type="EMBL" id="MCX2975497.1"/>
    </source>
</evidence>
<dbReference type="Pfam" id="PF02406">
    <property type="entry name" value="MmoB_DmpM"/>
    <property type="match status" value="1"/>
</dbReference>
<dbReference type="Gene3D" id="3.90.56.10">
    <property type="entry name" value="Monooxygenase component MmoB/DmpM"/>
    <property type="match status" value="1"/>
</dbReference>
<dbReference type="GO" id="GO:0004497">
    <property type="term" value="F:monooxygenase activity"/>
    <property type="evidence" value="ECO:0007669"/>
    <property type="project" value="UniProtKB-KW"/>
</dbReference>
<protein>
    <submittedName>
        <fullName evidence="2">Monooxygenase</fullName>
    </submittedName>
</protein>